<evidence type="ECO:0000313" key="8">
    <source>
        <dbReference type="RefSeq" id="XP_056695002.1"/>
    </source>
</evidence>
<dbReference type="RefSeq" id="XP_056695002.1">
    <property type="nucleotide sequence ID" value="XM_056839024.1"/>
</dbReference>
<reference evidence="2" key="1">
    <citation type="journal article" date="2021" name="Nat. Commun.">
        <title>Genomic analyses provide insights into spinach domestication and the genetic basis of agronomic traits.</title>
        <authorList>
            <person name="Cai X."/>
            <person name="Sun X."/>
            <person name="Xu C."/>
            <person name="Sun H."/>
            <person name="Wang X."/>
            <person name="Ge C."/>
            <person name="Zhang Z."/>
            <person name="Wang Q."/>
            <person name="Fei Z."/>
            <person name="Jiao C."/>
            <person name="Wang Q."/>
        </authorList>
    </citation>
    <scope>NUCLEOTIDE SEQUENCE [LARGE SCALE GENOMIC DNA]</scope>
    <source>
        <strain evidence="2">cv. Varoflay</strain>
    </source>
</reference>
<feature type="compositionally biased region" description="Polar residues" evidence="1">
    <location>
        <begin position="24"/>
        <end position="35"/>
    </location>
</feature>
<dbReference type="Proteomes" id="UP000813463">
    <property type="component" value="Chromosome 3"/>
</dbReference>
<evidence type="ECO:0000313" key="2">
    <source>
        <dbReference type="Proteomes" id="UP000813463"/>
    </source>
</evidence>
<feature type="region of interest" description="Disordered" evidence="1">
    <location>
        <begin position="478"/>
        <end position="498"/>
    </location>
</feature>
<proteinExistence type="predicted"/>
<feature type="compositionally biased region" description="Basic residues" evidence="1">
    <location>
        <begin position="557"/>
        <end position="568"/>
    </location>
</feature>
<dbReference type="RefSeq" id="XP_021858603.2">
    <property type="nucleotide sequence ID" value="XM_022002911.2"/>
</dbReference>
<dbReference type="RefSeq" id="XP_021858604.2">
    <property type="nucleotide sequence ID" value="XM_022002912.2"/>
</dbReference>
<dbReference type="PANTHER" id="PTHR36376">
    <property type="entry name" value="OS09G0514700 PROTEIN"/>
    <property type="match status" value="1"/>
</dbReference>
<evidence type="ECO:0000256" key="1">
    <source>
        <dbReference type="SAM" id="MobiDB-lite"/>
    </source>
</evidence>
<organism evidence="2 8">
    <name type="scientific">Spinacia oleracea</name>
    <name type="common">Spinach</name>
    <dbReference type="NCBI Taxonomy" id="3562"/>
    <lineage>
        <taxon>Eukaryota</taxon>
        <taxon>Viridiplantae</taxon>
        <taxon>Streptophyta</taxon>
        <taxon>Embryophyta</taxon>
        <taxon>Tracheophyta</taxon>
        <taxon>Spermatophyta</taxon>
        <taxon>Magnoliopsida</taxon>
        <taxon>eudicotyledons</taxon>
        <taxon>Gunneridae</taxon>
        <taxon>Pentapetalae</taxon>
        <taxon>Caryophyllales</taxon>
        <taxon>Chenopodiaceae</taxon>
        <taxon>Chenopodioideae</taxon>
        <taxon>Anserineae</taxon>
        <taxon>Spinacia</taxon>
    </lineage>
</organism>
<feature type="compositionally biased region" description="Polar residues" evidence="1">
    <location>
        <begin position="137"/>
        <end position="156"/>
    </location>
</feature>
<feature type="compositionally biased region" description="Basic and acidic residues" evidence="1">
    <location>
        <begin position="1"/>
        <end position="22"/>
    </location>
</feature>
<evidence type="ECO:0000313" key="5">
    <source>
        <dbReference type="RefSeq" id="XP_021858602.2"/>
    </source>
</evidence>
<dbReference type="PANTHER" id="PTHR36376:SF1">
    <property type="entry name" value="OS09G0514700 PROTEIN"/>
    <property type="match status" value="1"/>
</dbReference>
<dbReference type="RefSeq" id="XP_021858602.2">
    <property type="nucleotide sequence ID" value="XM_022002910.2"/>
</dbReference>
<reference evidence="3 4" key="2">
    <citation type="submission" date="2025-05" db="UniProtKB">
        <authorList>
            <consortium name="RefSeq"/>
        </authorList>
    </citation>
    <scope>IDENTIFICATION</scope>
    <source>
        <tissue evidence="3 4">Leaf</tissue>
    </source>
</reference>
<dbReference type="GeneID" id="110797791"/>
<evidence type="ECO:0000313" key="7">
    <source>
        <dbReference type="RefSeq" id="XP_021858604.2"/>
    </source>
</evidence>
<keyword evidence="2" id="KW-1185">Reference proteome</keyword>
<evidence type="ECO:0000313" key="3">
    <source>
        <dbReference type="RefSeq" id="XP_021858600.2"/>
    </source>
</evidence>
<evidence type="ECO:0000313" key="4">
    <source>
        <dbReference type="RefSeq" id="XP_021858601.2"/>
    </source>
</evidence>
<feature type="region of interest" description="Disordered" evidence="1">
    <location>
        <begin position="1"/>
        <end position="35"/>
    </location>
</feature>
<name>A0ABM3RHC2_SPIOL</name>
<feature type="region of interest" description="Disordered" evidence="1">
    <location>
        <begin position="549"/>
        <end position="576"/>
    </location>
</feature>
<dbReference type="RefSeq" id="XP_021858600.2">
    <property type="nucleotide sequence ID" value="XM_022002908.2"/>
</dbReference>
<accession>A0ABM3RHC2</accession>
<protein>
    <submittedName>
        <fullName evidence="3 4">Uncharacterized protein isoform X1</fullName>
    </submittedName>
</protein>
<feature type="compositionally biased region" description="Polar residues" evidence="1">
    <location>
        <begin position="478"/>
        <end position="491"/>
    </location>
</feature>
<evidence type="ECO:0000313" key="6">
    <source>
        <dbReference type="RefSeq" id="XP_021858603.2"/>
    </source>
</evidence>
<feature type="compositionally biased region" description="Basic and acidic residues" evidence="1">
    <location>
        <begin position="510"/>
        <end position="520"/>
    </location>
</feature>
<gene>
    <name evidence="3 4 5 6 7 8" type="primary">LOC110797791</name>
</gene>
<dbReference type="RefSeq" id="XP_021858601.2">
    <property type="nucleotide sequence ID" value="XM_022002909.2"/>
</dbReference>
<sequence>MMNSTDDQRKDCNLRHNHRDVQPNDLQNFKDSATSDKASVDLNNLTQADRESISGAGVPKTVVGFPVVAPVPTFTFDVFCEDGIKLYVDLNSTPSDWIESLKAGVQINDVVHKPKSQSNPKHKKGSFTLDPSKESDNGQLQDGSYPTSILTDNLAKTDQPDEGKGSLSSPGLKSLNSVHCLGNLIDEEGYLTSRIESGTKGKLSGAKSSRRAANSHVNAAVRTRNHFNFTRNSATSYPKCSEMPARQGSNAVNGICENPTLQQTYCSLEPAVKRSELLTTVCMETKASTFATVNQDIEYSPSGIGRCVNVDDRLKNNEVVLSRKVNSIQAPSGDELQMWPVQSVAQSTCVSPVLNSLPLDLVDRSEVETRHRRTSFFKKSDLQIREAQSHSAANHSKGRYESQNVIDLTEGIETEKAGFLRTQEAVIETDELQQKDAAIYPWCNDGSLELVVPRQNGLDHCISTKSNKLQEDICRSSDTANVGNLGKSDTGNGREGSECLNFDNLTEKSWKKTSDPESSREHRRMRNFNSVEHHQSKFVNTEANILMSSKQFPGGSHPKRKRSSRFYTKRVVADTN</sequence>
<feature type="region of interest" description="Disordered" evidence="1">
    <location>
        <begin position="111"/>
        <end position="170"/>
    </location>
</feature>
<feature type="region of interest" description="Disordered" evidence="1">
    <location>
        <begin position="510"/>
        <end position="533"/>
    </location>
</feature>